<keyword evidence="3" id="KW-1185">Reference proteome</keyword>
<feature type="chain" id="PRO_5020409040" evidence="1">
    <location>
        <begin position="21"/>
        <end position="185"/>
    </location>
</feature>
<sequence length="185" mass="21071">MKHLLLTCATITALASPAWAQSGHSEIRDGERHLIPKDRSRQNEYANLIQDRAIEMGFFSWPVPTEKAAADQVNRPRQVSDCRGHDPEYRPAHDYSAKEDWRVRNIGQSKAFIYEWMAYGNAIAAQDCTCDTLTADWDEAVSSFGALVEGVENFKLYTAVPIRMRDAIKRDYNQMCDIRMLLDLG</sequence>
<reference evidence="2 3" key="1">
    <citation type="submission" date="2019-03" db="EMBL/GenBank/DDBJ databases">
        <title>Genomic Encyclopedia of Type Strains, Phase IV (KMG-IV): sequencing the most valuable type-strain genomes for metagenomic binning, comparative biology and taxonomic classification.</title>
        <authorList>
            <person name="Goeker M."/>
        </authorList>
    </citation>
    <scope>NUCLEOTIDE SEQUENCE [LARGE SCALE GENOMIC DNA]</scope>
    <source>
        <strain evidence="2 3">DSM 104836</strain>
    </source>
</reference>
<dbReference type="OrthoDB" id="7853491at2"/>
<dbReference type="AlphaFoldDB" id="A0A4R3IV60"/>
<keyword evidence="1" id="KW-0732">Signal</keyword>
<dbReference type="EMBL" id="SLZU01000031">
    <property type="protein sequence ID" value="TCS55272.1"/>
    <property type="molecule type" value="Genomic_DNA"/>
</dbReference>
<evidence type="ECO:0000313" key="3">
    <source>
        <dbReference type="Proteomes" id="UP000295696"/>
    </source>
</evidence>
<organism evidence="2 3">
    <name type="scientific">Primorskyibacter sedentarius</name>
    <dbReference type="NCBI Taxonomy" id="745311"/>
    <lineage>
        <taxon>Bacteria</taxon>
        <taxon>Pseudomonadati</taxon>
        <taxon>Pseudomonadota</taxon>
        <taxon>Alphaproteobacteria</taxon>
        <taxon>Rhodobacterales</taxon>
        <taxon>Roseobacteraceae</taxon>
        <taxon>Primorskyibacter</taxon>
    </lineage>
</organism>
<protein>
    <submittedName>
        <fullName evidence="2">Uncharacterized protein</fullName>
    </submittedName>
</protein>
<gene>
    <name evidence="2" type="ORF">EDD52_13124</name>
</gene>
<comment type="caution">
    <text evidence="2">The sequence shown here is derived from an EMBL/GenBank/DDBJ whole genome shotgun (WGS) entry which is preliminary data.</text>
</comment>
<accession>A0A4R3IV60</accession>
<dbReference type="Proteomes" id="UP000295696">
    <property type="component" value="Unassembled WGS sequence"/>
</dbReference>
<feature type="signal peptide" evidence="1">
    <location>
        <begin position="1"/>
        <end position="20"/>
    </location>
</feature>
<name>A0A4R3IV60_9RHOB</name>
<proteinExistence type="predicted"/>
<evidence type="ECO:0000313" key="2">
    <source>
        <dbReference type="EMBL" id="TCS55272.1"/>
    </source>
</evidence>
<evidence type="ECO:0000256" key="1">
    <source>
        <dbReference type="SAM" id="SignalP"/>
    </source>
</evidence>
<dbReference type="RefSeq" id="WP_132248711.1">
    <property type="nucleotide sequence ID" value="NZ_SLZU01000031.1"/>
</dbReference>